<accession>A0ABN7WPI7</accession>
<dbReference type="Proteomes" id="UP000789901">
    <property type="component" value="Unassembled WGS sequence"/>
</dbReference>
<gene>
    <name evidence="1" type="ORF">GMARGA_LOCUS33423</name>
</gene>
<protein>
    <submittedName>
        <fullName evidence="1">44483_t:CDS:1</fullName>
    </submittedName>
</protein>
<proteinExistence type="predicted"/>
<dbReference type="EMBL" id="CAJVQB010055543">
    <property type="protein sequence ID" value="CAG8837286.1"/>
    <property type="molecule type" value="Genomic_DNA"/>
</dbReference>
<evidence type="ECO:0000313" key="1">
    <source>
        <dbReference type="EMBL" id="CAG8837286.1"/>
    </source>
</evidence>
<feature type="non-terminal residue" evidence="1">
    <location>
        <position position="1"/>
    </location>
</feature>
<evidence type="ECO:0000313" key="2">
    <source>
        <dbReference type="Proteomes" id="UP000789901"/>
    </source>
</evidence>
<sequence>KLEKFNKSSILGIKLFAYDLECLEKRYNSQSIDQQKLLKKQYNSQKKPLKELSLSQINR</sequence>
<keyword evidence="2" id="KW-1185">Reference proteome</keyword>
<organism evidence="1 2">
    <name type="scientific">Gigaspora margarita</name>
    <dbReference type="NCBI Taxonomy" id="4874"/>
    <lineage>
        <taxon>Eukaryota</taxon>
        <taxon>Fungi</taxon>
        <taxon>Fungi incertae sedis</taxon>
        <taxon>Mucoromycota</taxon>
        <taxon>Glomeromycotina</taxon>
        <taxon>Glomeromycetes</taxon>
        <taxon>Diversisporales</taxon>
        <taxon>Gigasporaceae</taxon>
        <taxon>Gigaspora</taxon>
    </lineage>
</organism>
<name>A0ABN7WPI7_GIGMA</name>
<comment type="caution">
    <text evidence="1">The sequence shown here is derived from an EMBL/GenBank/DDBJ whole genome shotgun (WGS) entry which is preliminary data.</text>
</comment>
<reference evidence="1 2" key="1">
    <citation type="submission" date="2021-06" db="EMBL/GenBank/DDBJ databases">
        <authorList>
            <person name="Kallberg Y."/>
            <person name="Tangrot J."/>
            <person name="Rosling A."/>
        </authorList>
    </citation>
    <scope>NUCLEOTIDE SEQUENCE [LARGE SCALE GENOMIC DNA]</scope>
    <source>
        <strain evidence="1 2">120-4 pot B 10/14</strain>
    </source>
</reference>